<feature type="signal peptide" evidence="1">
    <location>
        <begin position="1"/>
        <end position="24"/>
    </location>
</feature>
<dbReference type="PROSITE" id="PS51257">
    <property type="entry name" value="PROKAR_LIPOPROTEIN"/>
    <property type="match status" value="1"/>
</dbReference>
<evidence type="ECO:0000256" key="1">
    <source>
        <dbReference type="SAM" id="SignalP"/>
    </source>
</evidence>
<keyword evidence="3" id="KW-1185">Reference proteome</keyword>
<proteinExistence type="predicted"/>
<evidence type="ECO:0000313" key="2">
    <source>
        <dbReference type="EMBL" id="KAA0890391.1"/>
    </source>
</evidence>
<dbReference type="AlphaFoldDB" id="A0A5A9XFE2"/>
<dbReference type="RefSeq" id="WP_149307864.1">
    <property type="nucleotide sequence ID" value="NZ_SRSD01000007.1"/>
</dbReference>
<dbReference type="InterPro" id="IPR025515">
    <property type="entry name" value="DUF4403"/>
</dbReference>
<dbReference type="OrthoDB" id="617059at2"/>
<reference evidence="2 3" key="1">
    <citation type="submission" date="2019-04" db="EMBL/GenBank/DDBJ databases">
        <title>Geobacter ruber sp. nov., ferric-reducing bacteria isolated from paddy soil.</title>
        <authorList>
            <person name="Xu Z."/>
            <person name="Masuda Y."/>
            <person name="Itoh H."/>
            <person name="Senoo K."/>
        </authorList>
    </citation>
    <scope>NUCLEOTIDE SEQUENCE [LARGE SCALE GENOMIC DNA]</scope>
    <source>
        <strain evidence="2 3">Red88</strain>
    </source>
</reference>
<gene>
    <name evidence="2" type="ORF">ET418_12045</name>
</gene>
<name>A0A5A9XFE2_9BACT</name>
<evidence type="ECO:0000313" key="3">
    <source>
        <dbReference type="Proteomes" id="UP000324298"/>
    </source>
</evidence>
<dbReference type="EMBL" id="SRSD01000007">
    <property type="protein sequence ID" value="KAA0890391.1"/>
    <property type="molecule type" value="Genomic_DNA"/>
</dbReference>
<organism evidence="2 3">
    <name type="scientific">Oryzomonas rubra</name>
    <dbReference type="NCBI Taxonomy" id="2509454"/>
    <lineage>
        <taxon>Bacteria</taxon>
        <taxon>Pseudomonadati</taxon>
        <taxon>Thermodesulfobacteriota</taxon>
        <taxon>Desulfuromonadia</taxon>
        <taxon>Geobacterales</taxon>
        <taxon>Geobacteraceae</taxon>
        <taxon>Oryzomonas</taxon>
    </lineage>
</organism>
<keyword evidence="1" id="KW-0732">Signal</keyword>
<dbReference type="Proteomes" id="UP000324298">
    <property type="component" value="Unassembled WGS sequence"/>
</dbReference>
<accession>A0A5A9XFE2</accession>
<comment type="caution">
    <text evidence="2">The sequence shown here is derived from an EMBL/GenBank/DDBJ whole genome shotgun (WGS) entry which is preliminary data.</text>
</comment>
<dbReference type="Pfam" id="PF14356">
    <property type="entry name" value="DUF4403"/>
    <property type="match status" value="1"/>
</dbReference>
<feature type="chain" id="PRO_5022774489" evidence="1">
    <location>
        <begin position="25"/>
        <end position="453"/>
    </location>
</feature>
<sequence>MISKKCIASPVILLLLALSLSSCAGVKTLTAERPQDEAFRTVLRRDVSTLNVPVEATAEELARVLNQTVHKELYKGATGTSGLTADVRRNGPISVSAANNYLYVTLPVAMSLNYGMFGTPAIPVTLKFKATAGITPDWRLHAEIYYQGLSDLVTEEVGIGPLSFKPRSIVEGITQPLQRVVSDLVNKKINDLIPVKALVARVWNSARQPVLLDKSRSVWLKLTPREVVFCPLSARNNKVRLSVGISTFAELVVGPEPATQPLPPLPNLKLVNTFDRTFRIALNTDLFYKDLRAIAAPLLRNKQFDSDGKSIVIKDFDLYGNGDKLVIKLETQGSLDGVFYLTAKPVYDPKTNVFSVEDVDFDMQTQSLLLQSADWFLHGTIRGVIQDKLNMNLNRQLEQSRQMAGKALARVPLMDHVFLTGDVKDLKFGDVIMQKDRISLQVYTEGESAILFQ</sequence>
<protein>
    <submittedName>
        <fullName evidence="2">DUF4403 family protein</fullName>
    </submittedName>
</protein>